<dbReference type="InterPro" id="IPR001650">
    <property type="entry name" value="Helicase_C-like"/>
</dbReference>
<feature type="domain" description="Helicase C-terminal" evidence="10">
    <location>
        <begin position="359"/>
        <end position="504"/>
    </location>
</feature>
<dbReference type="Proteomes" id="UP001300502">
    <property type="component" value="Unassembled WGS sequence"/>
</dbReference>
<keyword evidence="4 7" id="KW-0347">Helicase</keyword>
<dbReference type="InterPro" id="IPR000629">
    <property type="entry name" value="RNA-helicase_DEAD-box_CS"/>
</dbReference>
<dbReference type="AlphaFoldDB" id="A0AAV9IH64"/>
<dbReference type="InterPro" id="IPR014014">
    <property type="entry name" value="RNA_helicase_DEAD_Q_motif"/>
</dbReference>
<feature type="domain" description="DEAD-box RNA helicase Q" evidence="11">
    <location>
        <begin position="124"/>
        <end position="152"/>
    </location>
</feature>
<evidence type="ECO:0000256" key="8">
    <source>
        <dbReference type="SAM" id="MobiDB-lite"/>
    </source>
</evidence>
<evidence type="ECO:0000256" key="7">
    <source>
        <dbReference type="RuleBase" id="RU000492"/>
    </source>
</evidence>
<dbReference type="GO" id="GO:0016787">
    <property type="term" value="F:hydrolase activity"/>
    <property type="evidence" value="ECO:0007669"/>
    <property type="project" value="UniProtKB-KW"/>
</dbReference>
<evidence type="ECO:0000256" key="4">
    <source>
        <dbReference type="ARBA" id="ARBA00022806"/>
    </source>
</evidence>
<gene>
    <name evidence="12" type="ORF">GAYE_SCF26G4570</name>
</gene>
<dbReference type="GO" id="GO:0003724">
    <property type="term" value="F:RNA helicase activity"/>
    <property type="evidence" value="ECO:0007669"/>
    <property type="project" value="UniProtKB-EC"/>
</dbReference>
<keyword evidence="3 7" id="KW-0378">Hydrolase</keyword>
<evidence type="ECO:0000259" key="10">
    <source>
        <dbReference type="PROSITE" id="PS51194"/>
    </source>
</evidence>
<evidence type="ECO:0000259" key="11">
    <source>
        <dbReference type="PROSITE" id="PS51195"/>
    </source>
</evidence>
<dbReference type="SMART" id="SM00490">
    <property type="entry name" value="HELICc"/>
    <property type="match status" value="1"/>
</dbReference>
<sequence>MADIRRRRFQERTDFRNDFQSGYSNSNGAMFSNQGYPSQRKWDTKSNYGSGPMNKPRFSNGKGATQTLTPVEWTQELIDRLPKFEKNFYVEHPNVSNRTEAEVAAFREEQEITTVGENVPRPVVNFEEASFPNYVLEQIKKCGFKAPTAIQSQAWPIALTGRDLIAVAETGSGKTCGYLLPAIVHINAQPYLSPGDGPIVLVLAPTRELAVQIQQEATRFGSSSRIKNTCVYGGVSRGPQARDLSRGVEIVIATPGRLIDFLESGRTNLQRVTYLVLDEADRMLDMGFEPQLRQIISQIRPDRQTLMFTATWPKEVRQIAQEFLREDHIRVNIGTLDLTANKNIDQTVEVCEEGDKPMRLSKLLEKVMNGGRILIFTETKKKADELTRSLRANGWPALAVHGDKSQQERDWVLSQFRSGKQPLMVATDVAARGLDIKDVKYVINYDFPNTIEDYVHRIGRTGRAGALGKSHTFFTPDKFRVAKELVNLLRDAGQDIPPELARLIKTSSFGGNNRNFSRYRSYNSRGGSFSNNGRYGYGNHSNNFGRSG</sequence>
<dbReference type="EMBL" id="JANCYU010000042">
    <property type="protein sequence ID" value="KAK4526654.1"/>
    <property type="molecule type" value="Genomic_DNA"/>
</dbReference>
<feature type="compositionally biased region" description="Polar residues" evidence="8">
    <location>
        <begin position="18"/>
        <end position="37"/>
    </location>
</feature>
<dbReference type="InterPro" id="IPR014001">
    <property type="entry name" value="Helicase_ATP-bd"/>
</dbReference>
<dbReference type="EC" id="3.6.4.13" evidence="1"/>
<comment type="similarity">
    <text evidence="7">Belongs to the DEAD box helicase family.</text>
</comment>
<dbReference type="Pfam" id="PF00271">
    <property type="entry name" value="Helicase_C"/>
    <property type="match status" value="1"/>
</dbReference>
<feature type="domain" description="Helicase ATP-binding" evidence="9">
    <location>
        <begin position="155"/>
        <end position="330"/>
    </location>
</feature>
<dbReference type="FunFam" id="3.40.50.300:FF:000079">
    <property type="entry name" value="probable ATP-dependent RNA helicase DDX17"/>
    <property type="match status" value="1"/>
</dbReference>
<evidence type="ECO:0000256" key="1">
    <source>
        <dbReference type="ARBA" id="ARBA00012552"/>
    </source>
</evidence>
<dbReference type="CDD" id="cd18787">
    <property type="entry name" value="SF2_C_DEAD"/>
    <property type="match status" value="1"/>
</dbReference>
<keyword evidence="2 7" id="KW-0547">Nucleotide-binding</keyword>
<name>A0AAV9IH64_9RHOD</name>
<dbReference type="PANTHER" id="PTHR47958">
    <property type="entry name" value="ATP-DEPENDENT RNA HELICASE DBP3"/>
    <property type="match status" value="1"/>
</dbReference>
<dbReference type="PROSITE" id="PS00039">
    <property type="entry name" value="DEAD_ATP_HELICASE"/>
    <property type="match status" value="1"/>
</dbReference>
<dbReference type="Pfam" id="PF00270">
    <property type="entry name" value="DEAD"/>
    <property type="match status" value="1"/>
</dbReference>
<protein>
    <recommendedName>
        <fullName evidence="1">RNA helicase</fullName>
        <ecNumber evidence="1">3.6.4.13</ecNumber>
    </recommendedName>
</protein>
<evidence type="ECO:0000256" key="2">
    <source>
        <dbReference type="ARBA" id="ARBA00022741"/>
    </source>
</evidence>
<accession>A0AAV9IH64</accession>
<organism evidence="12 13">
    <name type="scientific">Galdieria yellowstonensis</name>
    <dbReference type="NCBI Taxonomy" id="3028027"/>
    <lineage>
        <taxon>Eukaryota</taxon>
        <taxon>Rhodophyta</taxon>
        <taxon>Bangiophyceae</taxon>
        <taxon>Galdieriales</taxon>
        <taxon>Galdieriaceae</taxon>
        <taxon>Galdieria</taxon>
    </lineage>
</organism>
<evidence type="ECO:0000256" key="3">
    <source>
        <dbReference type="ARBA" id="ARBA00022801"/>
    </source>
</evidence>
<keyword evidence="13" id="KW-1185">Reference proteome</keyword>
<evidence type="ECO:0000259" key="9">
    <source>
        <dbReference type="PROSITE" id="PS51192"/>
    </source>
</evidence>
<dbReference type="PROSITE" id="PS51195">
    <property type="entry name" value="Q_MOTIF"/>
    <property type="match status" value="1"/>
</dbReference>
<dbReference type="PROSITE" id="PS51192">
    <property type="entry name" value="HELICASE_ATP_BIND_1"/>
    <property type="match status" value="1"/>
</dbReference>
<dbReference type="InterPro" id="IPR011545">
    <property type="entry name" value="DEAD/DEAH_box_helicase_dom"/>
</dbReference>
<dbReference type="GO" id="GO:0003676">
    <property type="term" value="F:nucleic acid binding"/>
    <property type="evidence" value="ECO:0007669"/>
    <property type="project" value="InterPro"/>
</dbReference>
<evidence type="ECO:0000313" key="12">
    <source>
        <dbReference type="EMBL" id="KAK4526654.1"/>
    </source>
</evidence>
<dbReference type="InterPro" id="IPR027417">
    <property type="entry name" value="P-loop_NTPase"/>
</dbReference>
<dbReference type="SMART" id="SM00487">
    <property type="entry name" value="DEXDc"/>
    <property type="match status" value="1"/>
</dbReference>
<dbReference type="PROSITE" id="PS51194">
    <property type="entry name" value="HELICASE_CTER"/>
    <property type="match status" value="1"/>
</dbReference>
<keyword evidence="5 7" id="KW-0067">ATP-binding</keyword>
<feature type="region of interest" description="Disordered" evidence="8">
    <location>
        <begin position="1"/>
        <end position="65"/>
    </location>
</feature>
<dbReference type="GO" id="GO:0005524">
    <property type="term" value="F:ATP binding"/>
    <property type="evidence" value="ECO:0007669"/>
    <property type="project" value="UniProtKB-KW"/>
</dbReference>
<feature type="short sequence motif" description="Q motif" evidence="6">
    <location>
        <begin position="124"/>
        <end position="152"/>
    </location>
</feature>
<dbReference type="SUPFAM" id="SSF52540">
    <property type="entry name" value="P-loop containing nucleoside triphosphate hydrolases"/>
    <property type="match status" value="2"/>
</dbReference>
<dbReference type="FunFam" id="3.40.50.300:FF:000008">
    <property type="entry name" value="ATP-dependent RNA helicase RhlB"/>
    <property type="match status" value="1"/>
</dbReference>
<dbReference type="CDD" id="cd17966">
    <property type="entry name" value="DEADc_DDX5_DDX17"/>
    <property type="match status" value="1"/>
</dbReference>
<comment type="caution">
    <text evidence="12">The sequence shown here is derived from an EMBL/GenBank/DDBJ whole genome shotgun (WGS) entry which is preliminary data.</text>
</comment>
<evidence type="ECO:0000313" key="13">
    <source>
        <dbReference type="Proteomes" id="UP001300502"/>
    </source>
</evidence>
<reference evidence="12 13" key="1">
    <citation type="submission" date="2022-07" db="EMBL/GenBank/DDBJ databases">
        <title>Genome-wide signatures of adaptation to extreme environments.</title>
        <authorList>
            <person name="Cho C.H."/>
            <person name="Yoon H.S."/>
        </authorList>
    </citation>
    <scope>NUCLEOTIDE SEQUENCE [LARGE SCALE GENOMIC DNA]</scope>
    <source>
        <strain evidence="12 13">108.79 E11</strain>
    </source>
</reference>
<evidence type="ECO:0000256" key="6">
    <source>
        <dbReference type="PROSITE-ProRule" id="PRU00552"/>
    </source>
</evidence>
<evidence type="ECO:0000256" key="5">
    <source>
        <dbReference type="ARBA" id="ARBA00022840"/>
    </source>
</evidence>
<dbReference type="Gene3D" id="3.40.50.300">
    <property type="entry name" value="P-loop containing nucleotide triphosphate hydrolases"/>
    <property type="match status" value="2"/>
</dbReference>
<proteinExistence type="inferred from homology"/>